<feature type="transmembrane region" description="Helical" evidence="1">
    <location>
        <begin position="21"/>
        <end position="51"/>
    </location>
</feature>
<dbReference type="AlphaFoldDB" id="A0AAD5R1K0"/>
<keyword evidence="1" id="KW-0812">Transmembrane</keyword>
<protein>
    <submittedName>
        <fullName evidence="2">Transporter</fullName>
    </submittedName>
</protein>
<keyword evidence="1" id="KW-1133">Transmembrane helix</keyword>
<feature type="transmembrane region" description="Helical" evidence="1">
    <location>
        <begin position="71"/>
        <end position="93"/>
    </location>
</feature>
<evidence type="ECO:0000313" key="3">
    <source>
        <dbReference type="Proteomes" id="UP001196413"/>
    </source>
</evidence>
<organism evidence="2 3">
    <name type="scientific">Parelaphostrongylus tenuis</name>
    <name type="common">Meningeal worm</name>
    <dbReference type="NCBI Taxonomy" id="148309"/>
    <lineage>
        <taxon>Eukaryota</taxon>
        <taxon>Metazoa</taxon>
        <taxon>Ecdysozoa</taxon>
        <taxon>Nematoda</taxon>
        <taxon>Chromadorea</taxon>
        <taxon>Rhabditida</taxon>
        <taxon>Rhabditina</taxon>
        <taxon>Rhabditomorpha</taxon>
        <taxon>Strongyloidea</taxon>
        <taxon>Metastrongylidae</taxon>
        <taxon>Parelaphostrongylus</taxon>
    </lineage>
</organism>
<keyword evidence="1" id="KW-0472">Membrane</keyword>
<comment type="caution">
    <text evidence="2">The sequence shown here is derived from an EMBL/GenBank/DDBJ whole genome shotgun (WGS) entry which is preliminary data.</text>
</comment>
<dbReference type="EMBL" id="JAHQIW010005932">
    <property type="protein sequence ID" value="KAJ1367499.1"/>
    <property type="molecule type" value="Genomic_DNA"/>
</dbReference>
<gene>
    <name evidence="2" type="primary">SNF-12_1</name>
    <name evidence="2" type="ORF">KIN20_028428</name>
</gene>
<dbReference type="Proteomes" id="UP001196413">
    <property type="component" value="Unassembled WGS sequence"/>
</dbReference>
<reference evidence="2" key="1">
    <citation type="submission" date="2021-06" db="EMBL/GenBank/DDBJ databases">
        <title>Parelaphostrongylus tenuis whole genome reference sequence.</title>
        <authorList>
            <person name="Garwood T.J."/>
            <person name="Larsen P.A."/>
            <person name="Fountain-Jones N.M."/>
            <person name="Garbe J.R."/>
            <person name="Macchietto M.G."/>
            <person name="Kania S.A."/>
            <person name="Gerhold R.W."/>
            <person name="Richards J.E."/>
            <person name="Wolf T.M."/>
        </authorList>
    </citation>
    <scope>NUCLEOTIDE SEQUENCE</scope>
    <source>
        <strain evidence="2">MNPRO001-30</strain>
        <tissue evidence="2">Meninges</tissue>
    </source>
</reference>
<evidence type="ECO:0000256" key="1">
    <source>
        <dbReference type="SAM" id="Phobius"/>
    </source>
</evidence>
<accession>A0AAD5R1K0</accession>
<name>A0AAD5R1K0_PARTN</name>
<sequence>MLRIPQRNNTKWEHLRVREKFFELFGPCGVFIRTSWILICPCFLMILMFTQAASYKRPLLLGRHVPLASELTAWTLMCTPLMAVVVGAIVAIMRTRQSGKKISSLFDSSSWHQEEGIVRHVDLLPSQYILPKRENTYMYIDRTSRDATIRSACLPCVDNYGWRNGRLREWQETVSLVHSPSQPSFAASLASQATLTLFGSPPASNGFMISDTKTVCKSWCCLK</sequence>
<proteinExistence type="predicted"/>
<evidence type="ECO:0000313" key="2">
    <source>
        <dbReference type="EMBL" id="KAJ1367499.1"/>
    </source>
</evidence>
<keyword evidence="3" id="KW-1185">Reference proteome</keyword>